<feature type="domain" description="Dinitrogenase iron-molybdenum cofactor biosynthesis" evidence="1">
    <location>
        <begin position="13"/>
        <end position="103"/>
    </location>
</feature>
<name>A0A846QJ97_9BACT</name>
<dbReference type="SUPFAM" id="SSF53146">
    <property type="entry name" value="Nitrogenase accessory factor-like"/>
    <property type="match status" value="1"/>
</dbReference>
<sequence length="119" mass="12228">MKIAITSQGNSLDSSIDPRFGRAAGFVIVDTETGETSFADNAQNLSLPQGAGIQAAQNVAATGAKAVITGHVGPKAFLALEKGRIDIYLGAQGTVAQALEAFKAGQLDKADSADKEGHW</sequence>
<dbReference type="PANTHER" id="PTHR42983:SF1">
    <property type="entry name" value="IRON-MOLYBDENUM PROTEIN"/>
    <property type="match status" value="1"/>
</dbReference>
<protein>
    <submittedName>
        <fullName evidence="2">Putative Fe-Mo cluster-binding NifX family protein</fullName>
    </submittedName>
</protein>
<dbReference type="InterPro" id="IPR003731">
    <property type="entry name" value="Di-Nase_FeMo-co_biosynth"/>
</dbReference>
<dbReference type="InterPro" id="IPR036105">
    <property type="entry name" value="DiNase_FeMo-co_biosyn_sf"/>
</dbReference>
<dbReference type="Gene3D" id="3.30.420.130">
    <property type="entry name" value="Dinitrogenase iron-molybdenum cofactor biosynthesis domain"/>
    <property type="match status" value="1"/>
</dbReference>
<dbReference type="RefSeq" id="WP_167939682.1">
    <property type="nucleotide sequence ID" value="NZ_JAATJA010000001.1"/>
</dbReference>
<proteinExistence type="predicted"/>
<evidence type="ECO:0000313" key="3">
    <source>
        <dbReference type="Proteomes" id="UP000580856"/>
    </source>
</evidence>
<comment type="caution">
    <text evidence="2">The sequence shown here is derived from an EMBL/GenBank/DDBJ whole genome shotgun (WGS) entry which is preliminary data.</text>
</comment>
<organism evidence="2 3">
    <name type="scientific">Desulfobaculum xiamenense</name>
    <dbReference type="NCBI Taxonomy" id="995050"/>
    <lineage>
        <taxon>Bacteria</taxon>
        <taxon>Pseudomonadati</taxon>
        <taxon>Thermodesulfobacteriota</taxon>
        <taxon>Desulfovibrionia</taxon>
        <taxon>Desulfovibrionales</taxon>
        <taxon>Desulfovibrionaceae</taxon>
        <taxon>Desulfobaculum</taxon>
    </lineage>
</organism>
<dbReference type="CDD" id="cd00851">
    <property type="entry name" value="MTH1175"/>
    <property type="match status" value="1"/>
</dbReference>
<accession>A0A846QJ97</accession>
<evidence type="ECO:0000259" key="1">
    <source>
        <dbReference type="Pfam" id="PF02579"/>
    </source>
</evidence>
<dbReference type="InterPro" id="IPR033913">
    <property type="entry name" value="MTH1175_dom"/>
</dbReference>
<gene>
    <name evidence="2" type="ORF">GGQ74_000192</name>
</gene>
<dbReference type="EMBL" id="JAATJA010000001">
    <property type="protein sequence ID" value="NJB66552.1"/>
    <property type="molecule type" value="Genomic_DNA"/>
</dbReference>
<reference evidence="2 3" key="1">
    <citation type="submission" date="2020-03" db="EMBL/GenBank/DDBJ databases">
        <title>Genomic Encyclopedia of Type Strains, Phase IV (KMG-IV): sequencing the most valuable type-strain genomes for metagenomic binning, comparative biology and taxonomic classification.</title>
        <authorList>
            <person name="Goeker M."/>
        </authorList>
    </citation>
    <scope>NUCLEOTIDE SEQUENCE [LARGE SCALE GENOMIC DNA]</scope>
    <source>
        <strain evidence="2 3">DSM 24233</strain>
    </source>
</reference>
<keyword evidence="3" id="KW-1185">Reference proteome</keyword>
<dbReference type="Pfam" id="PF02579">
    <property type="entry name" value="Nitro_FeMo-Co"/>
    <property type="match status" value="1"/>
</dbReference>
<dbReference type="PANTHER" id="PTHR42983">
    <property type="entry name" value="DINITROGENASE IRON-MOLYBDENUM COFACTOR PROTEIN-RELATED"/>
    <property type="match status" value="1"/>
</dbReference>
<dbReference type="Proteomes" id="UP000580856">
    <property type="component" value="Unassembled WGS sequence"/>
</dbReference>
<evidence type="ECO:0000313" key="2">
    <source>
        <dbReference type="EMBL" id="NJB66552.1"/>
    </source>
</evidence>
<dbReference type="AlphaFoldDB" id="A0A846QJ97"/>